<dbReference type="RefSeq" id="WP_146482069.1">
    <property type="nucleotide sequence ID" value="NZ_CP042266.1"/>
</dbReference>
<evidence type="ECO:0000313" key="3">
    <source>
        <dbReference type="Proteomes" id="UP000320580"/>
    </source>
</evidence>
<feature type="chain" id="PRO_5023085956" evidence="1">
    <location>
        <begin position="29"/>
        <end position="192"/>
    </location>
</feature>
<protein>
    <submittedName>
        <fullName evidence="2">DUF4352 domain-containing protein</fullName>
    </submittedName>
</protein>
<dbReference type="Proteomes" id="UP000320580">
    <property type="component" value="Chromosome"/>
</dbReference>
<dbReference type="KEGG" id="sqz:FQU76_22060"/>
<dbReference type="PROSITE" id="PS51257">
    <property type="entry name" value="PROKAR_LIPOPROTEIN"/>
    <property type="match status" value="1"/>
</dbReference>
<proteinExistence type="predicted"/>
<feature type="signal peptide" evidence="1">
    <location>
        <begin position="1"/>
        <end position="28"/>
    </location>
</feature>
<accession>A0A5B8IJU3</accession>
<gene>
    <name evidence="2" type="ORF">FQU76_22060</name>
</gene>
<evidence type="ECO:0000256" key="1">
    <source>
        <dbReference type="SAM" id="SignalP"/>
    </source>
</evidence>
<sequence>MMRPTVLPLLLTVCALGAGLTACQGAPAEQSDAKPVNPYPIARPAGGARGAALIGDTVDLGGRASGEHLRLSLTAYVDPAVPVPGKGTAVSRPPEGMRRVGVRVALLNVGGGPYDASGTETWVADTTGKRHPAVSGGEITTGMPVKWNILAAGESADGWLLFDVPESAVVTQFHGDLGKSAVEWRLRTPPSR</sequence>
<dbReference type="EMBL" id="CP042266">
    <property type="protein sequence ID" value="QDY78752.1"/>
    <property type="molecule type" value="Genomic_DNA"/>
</dbReference>
<reference evidence="2 3" key="1">
    <citation type="submission" date="2019-07" db="EMBL/GenBank/DDBJ databases">
        <authorList>
            <person name="Zhu P."/>
        </authorList>
    </citation>
    <scope>NUCLEOTIDE SEQUENCE [LARGE SCALE GENOMIC DNA]</scope>
    <source>
        <strain evidence="2 3">SSL-25</strain>
    </source>
</reference>
<keyword evidence="1" id="KW-0732">Signal</keyword>
<name>A0A5B8IJU3_9ACTN</name>
<dbReference type="OrthoDB" id="4242299at2"/>
<organism evidence="2 3">
    <name type="scientific">Streptomyces qinzhouensis</name>
    <dbReference type="NCBI Taxonomy" id="2599401"/>
    <lineage>
        <taxon>Bacteria</taxon>
        <taxon>Bacillati</taxon>
        <taxon>Actinomycetota</taxon>
        <taxon>Actinomycetes</taxon>
        <taxon>Kitasatosporales</taxon>
        <taxon>Streptomycetaceae</taxon>
        <taxon>Streptomyces</taxon>
    </lineage>
</organism>
<evidence type="ECO:0000313" key="2">
    <source>
        <dbReference type="EMBL" id="QDY78752.1"/>
    </source>
</evidence>
<dbReference type="AlphaFoldDB" id="A0A5B8IJU3"/>
<keyword evidence="3" id="KW-1185">Reference proteome</keyword>